<name>A0A660SI20_UNCW3</name>
<dbReference type="PANTHER" id="PTHR36304:SF4">
    <property type="entry name" value="DUF4388 DOMAIN-CONTAINING PROTEIN"/>
    <property type="match status" value="1"/>
</dbReference>
<accession>A0A660SI20</accession>
<proteinExistence type="predicted"/>
<organism evidence="2 3">
    <name type="scientific">candidate division WOR-3 bacterium</name>
    <dbReference type="NCBI Taxonomy" id="2052148"/>
    <lineage>
        <taxon>Bacteria</taxon>
        <taxon>Bacteria division WOR-3</taxon>
    </lineage>
</organism>
<dbReference type="InterPro" id="IPR025497">
    <property type="entry name" value="PatA-like_N"/>
</dbReference>
<dbReference type="EMBL" id="QNBE01000071">
    <property type="protein sequence ID" value="RKX69671.1"/>
    <property type="molecule type" value="Genomic_DNA"/>
</dbReference>
<evidence type="ECO:0000259" key="1">
    <source>
        <dbReference type="Pfam" id="PF14332"/>
    </source>
</evidence>
<sequence>MALIGRLEEFEIADILQLIQFSQKDGCLTIKGKGKGKIFFEGGLVTHAICGDRKGERAIEEILRWKEGEFNFEIGQLADEHTIDLPIQHIILESARKIDEWHKISRLIPSVDVVVKIVEVPDSTVENIRLTPNEWRVLSFVDGKSTIKEIAKKANLEEFETAKIFFGLASSGLVMIIK</sequence>
<dbReference type="PANTHER" id="PTHR36304">
    <property type="entry name" value="DOMAIN GTPASE-ACTIVATING PROTEIN, PUTATIVE-RELATED-RELATED"/>
    <property type="match status" value="1"/>
</dbReference>
<protein>
    <recommendedName>
        <fullName evidence="1">PatA-like N-terminal domain-containing protein</fullName>
    </recommendedName>
</protein>
<comment type="caution">
    <text evidence="2">The sequence shown here is derived from an EMBL/GenBank/DDBJ whole genome shotgun (WGS) entry which is preliminary data.</text>
</comment>
<dbReference type="Pfam" id="PF14332">
    <property type="entry name" value="DUF4388"/>
    <property type="match status" value="1"/>
</dbReference>
<feature type="domain" description="PatA-like N-terminal" evidence="1">
    <location>
        <begin position="5"/>
        <end position="102"/>
    </location>
</feature>
<reference evidence="2 3" key="1">
    <citation type="submission" date="2018-06" db="EMBL/GenBank/DDBJ databases">
        <title>Extensive metabolic versatility and redundancy in microbially diverse, dynamic hydrothermal sediments.</title>
        <authorList>
            <person name="Dombrowski N."/>
            <person name="Teske A."/>
            <person name="Baker B.J."/>
        </authorList>
    </citation>
    <scope>NUCLEOTIDE SEQUENCE [LARGE SCALE GENOMIC DNA]</scope>
    <source>
        <strain evidence="2">B36_G15</strain>
    </source>
</reference>
<dbReference type="AlphaFoldDB" id="A0A660SI20"/>
<dbReference type="Proteomes" id="UP000268469">
    <property type="component" value="Unassembled WGS sequence"/>
</dbReference>
<evidence type="ECO:0000313" key="2">
    <source>
        <dbReference type="EMBL" id="RKX69671.1"/>
    </source>
</evidence>
<gene>
    <name evidence="2" type="ORF">DRP53_07435</name>
</gene>
<evidence type="ECO:0000313" key="3">
    <source>
        <dbReference type="Proteomes" id="UP000268469"/>
    </source>
</evidence>